<feature type="non-terminal residue" evidence="2">
    <location>
        <position position="1467"/>
    </location>
</feature>
<protein>
    <recommendedName>
        <fullName evidence="4">Methylcytosine dioxygenase TET</fullName>
    </recommendedName>
</protein>
<dbReference type="Proteomes" id="UP000735302">
    <property type="component" value="Unassembled WGS sequence"/>
</dbReference>
<accession>A0AAV4A4M8</accession>
<feature type="region of interest" description="Disordered" evidence="1">
    <location>
        <begin position="797"/>
        <end position="852"/>
    </location>
</feature>
<evidence type="ECO:0000313" key="3">
    <source>
        <dbReference type="Proteomes" id="UP000735302"/>
    </source>
</evidence>
<feature type="region of interest" description="Disordered" evidence="1">
    <location>
        <begin position="1"/>
        <end position="52"/>
    </location>
</feature>
<comment type="caution">
    <text evidence="2">The sequence shown here is derived from an EMBL/GenBank/DDBJ whole genome shotgun (WGS) entry which is preliminary data.</text>
</comment>
<feature type="region of interest" description="Disordered" evidence="1">
    <location>
        <begin position="645"/>
        <end position="693"/>
    </location>
</feature>
<feature type="region of interest" description="Disordered" evidence="1">
    <location>
        <begin position="1130"/>
        <end position="1192"/>
    </location>
</feature>
<evidence type="ECO:0008006" key="4">
    <source>
        <dbReference type="Google" id="ProtNLM"/>
    </source>
</evidence>
<feature type="region of interest" description="Disordered" evidence="1">
    <location>
        <begin position="868"/>
        <end position="900"/>
    </location>
</feature>
<sequence>MDDKHDPYSKGVPGGQSLPPFSSLTPGLSRPQQKQQGQQHFPPNHNTLPQHQLLPPQNILQQQQQQQHQYPVLGSQQPQEHNFHPGYHHQNHQQQQQLQQQQQRQQQHIHQEQYFQQQQQHHLQFPVQPQQQQYHQHHQYVNTYPSAPAQHYLNTKLPLGNGNGYSTHHNHHQQQQHPGESNSFSYPFYTQDANGVAPRAQAQQDYFTGVEQHAIPNGLASQMSSPGQTGQQQLFPPDSISFSLDSGHQQVQHALEQHLSPLDNVHLPNDGGHLPSSTDQPPQIPLSQIESILSTAEQPQAPGSEPCTLPQLFDDVEHLSSWQTNYDYVPDSFTHQERASAQGSLPSFKSFSSFSSNDKTMQASCNTIRHTAMNERTGFLSSENFSMPNQELNGYAGASNQVLGWSNNVCNDPFQSNTSTDTRYPGQGYNGNSAPSAQYLNNKLQTVDSSSSYLYPSPNFSNHASIHKNSLEKPTEQNPAPAKKPRKNRKKKEETCNMSTETSPVKPKAKRKPKKKIEKEKLSVCIKEDFNDEPVSPGPCLSPTFIASLSSKRAPDVPVSSSGVLSVLDKPHAFFSTAASTSVISSSVTTAANQQSLAQTIAASTFGSQITTLQTSVHQGEQKMTAPSIATTGPFSSTTAVNVITTSPTRSPSPNPISPGFLASLSASKDNPPPAPKRRNKRSKTAPAVQSVSSAVTTVPSTCSIISLPGSNPTSTTSVFNHTLSQGFASVVSNSHAPQSTASSSSSLPEPLMSYSHLQDQSSEFQYPTPPMEDEEAKMASPRPYLSPTFLASLSHQNGQVGCRPTSVSSLSSPNNHQHMLSPMEENSHLFLPTPPNSAGPKQGDASLSKEEQTSRILEIIAREKEKQQQVKAATQASQEPKKKKKKKSQQKLGEVTAPLNSAPHEMASVNAANYTGQGAAPPFHNQSFQAYPGNAPPFYPSPQHQQAYPGPHQSKLVTNRADGSNHVPMHPSPSTCRPAFPQLSPQPRPSSQHPSNVYRPEAGAVPLQHQHSSSYAHTMTSPGSGPIANGHITGGEYHAYTTAHGNKLQPPQAWVSNAGNVPFNQNVPRVPLPVTNGNHLTPPPHPYISNVGGPTDNSRLFDKGPGMYAGAKVSQVYSESQNAHHRVPLKIEPGGNMSGPVKSLPISHQHQSSNQPFSPLQNPPSRYIDPSQNASTIGSQTNSPHGWSHLQQSKIDIKQEVDPFNNQSQQVQQQNQNSAQYQLSQQQQTHVKTEMMSHTAEDTNWDYGTVSTDLNHLEATVPAALENLSPSLPALLQPDIKKEVSASISRENISSTLQSETLNKTVKAEASELSSLEPGHSHSKQTVCLPGVSPNGKLKKKRGRPPKYATDNGLIILNPAMKEQKPGLVCSPLTGSPHKALAPVVKANLTNEEGHTSASGGLTQPGLVKEETRPGLAARLVHNLKEVSSCSCLGPDYVPSESLEGPYYTQLGAARDVLGIRKLMEE</sequence>
<organism evidence="2 3">
    <name type="scientific">Plakobranchus ocellatus</name>
    <dbReference type="NCBI Taxonomy" id="259542"/>
    <lineage>
        <taxon>Eukaryota</taxon>
        <taxon>Metazoa</taxon>
        <taxon>Spiralia</taxon>
        <taxon>Lophotrochozoa</taxon>
        <taxon>Mollusca</taxon>
        <taxon>Gastropoda</taxon>
        <taxon>Heterobranchia</taxon>
        <taxon>Euthyneura</taxon>
        <taxon>Panpulmonata</taxon>
        <taxon>Sacoglossa</taxon>
        <taxon>Placobranchoidea</taxon>
        <taxon>Plakobranchidae</taxon>
        <taxon>Plakobranchus</taxon>
    </lineage>
</organism>
<evidence type="ECO:0000256" key="1">
    <source>
        <dbReference type="SAM" id="MobiDB-lite"/>
    </source>
</evidence>
<feature type="region of interest" description="Disordered" evidence="1">
    <location>
        <begin position="918"/>
        <end position="1031"/>
    </location>
</feature>
<feature type="compositionally biased region" description="Polar residues" evidence="1">
    <location>
        <begin position="870"/>
        <end position="879"/>
    </location>
</feature>
<feature type="compositionally biased region" description="Polar residues" evidence="1">
    <location>
        <begin position="1010"/>
        <end position="1024"/>
    </location>
</feature>
<feature type="region of interest" description="Disordered" evidence="1">
    <location>
        <begin position="414"/>
        <end position="437"/>
    </location>
</feature>
<feature type="compositionally biased region" description="Low complexity" evidence="1">
    <location>
        <begin position="92"/>
        <end position="134"/>
    </location>
</feature>
<feature type="region of interest" description="Disordered" evidence="1">
    <location>
        <begin position="458"/>
        <end position="516"/>
    </location>
</feature>
<reference evidence="2 3" key="1">
    <citation type="journal article" date="2021" name="Elife">
        <title>Chloroplast acquisition without the gene transfer in kleptoplastic sea slugs, Plakobranchus ocellatus.</title>
        <authorList>
            <person name="Maeda T."/>
            <person name="Takahashi S."/>
            <person name="Yoshida T."/>
            <person name="Shimamura S."/>
            <person name="Takaki Y."/>
            <person name="Nagai Y."/>
            <person name="Toyoda A."/>
            <person name="Suzuki Y."/>
            <person name="Arimoto A."/>
            <person name="Ishii H."/>
            <person name="Satoh N."/>
            <person name="Nishiyama T."/>
            <person name="Hasebe M."/>
            <person name="Maruyama T."/>
            <person name="Minagawa J."/>
            <person name="Obokata J."/>
            <person name="Shigenobu S."/>
        </authorList>
    </citation>
    <scope>NUCLEOTIDE SEQUENCE [LARGE SCALE GENOMIC DNA]</scope>
</reference>
<feature type="region of interest" description="Disordered" evidence="1">
    <location>
        <begin position="1310"/>
        <end position="1352"/>
    </location>
</feature>
<name>A0AAV4A4M8_9GAST</name>
<feature type="compositionally biased region" description="Polar residues" evidence="1">
    <location>
        <begin position="1147"/>
        <end position="1192"/>
    </location>
</feature>
<feature type="region of interest" description="Disordered" evidence="1">
    <location>
        <begin position="162"/>
        <end position="184"/>
    </location>
</feature>
<proteinExistence type="predicted"/>
<feature type="compositionally biased region" description="Basic residues" evidence="1">
    <location>
        <begin position="507"/>
        <end position="516"/>
    </location>
</feature>
<feature type="compositionally biased region" description="Polar residues" evidence="1">
    <location>
        <begin position="458"/>
        <end position="468"/>
    </location>
</feature>
<evidence type="ECO:0000313" key="2">
    <source>
        <dbReference type="EMBL" id="GFO02360.1"/>
    </source>
</evidence>
<dbReference type="EMBL" id="BLXT01003580">
    <property type="protein sequence ID" value="GFO02360.1"/>
    <property type="molecule type" value="Genomic_DNA"/>
</dbReference>
<gene>
    <name evidence="2" type="ORF">PoB_002886500</name>
</gene>
<feature type="region of interest" description="Disordered" evidence="1">
    <location>
        <begin position="76"/>
        <end position="137"/>
    </location>
</feature>
<feature type="compositionally biased region" description="Polar residues" evidence="1">
    <location>
        <begin position="797"/>
        <end position="819"/>
    </location>
</feature>
<keyword evidence="3" id="KW-1185">Reference proteome</keyword>
<feature type="compositionally biased region" description="Low complexity" evidence="1">
    <location>
        <begin position="982"/>
        <end position="996"/>
    </location>
</feature>